<feature type="domain" description="LysM" evidence="2">
    <location>
        <begin position="37"/>
        <end position="88"/>
    </location>
</feature>
<protein>
    <submittedName>
        <fullName evidence="3">LysM peptidoglycan-binding domain-containing protein</fullName>
    </submittedName>
</protein>
<dbReference type="Pfam" id="PF01476">
    <property type="entry name" value="LysM"/>
    <property type="match status" value="1"/>
</dbReference>
<organism evidence="3 4">
    <name type="scientific">Rossellomorea vietnamensis</name>
    <dbReference type="NCBI Taxonomy" id="218284"/>
    <lineage>
        <taxon>Bacteria</taxon>
        <taxon>Bacillati</taxon>
        <taxon>Bacillota</taxon>
        <taxon>Bacilli</taxon>
        <taxon>Bacillales</taxon>
        <taxon>Bacillaceae</taxon>
        <taxon>Rossellomorea</taxon>
    </lineage>
</organism>
<keyword evidence="1" id="KW-0812">Transmembrane</keyword>
<evidence type="ECO:0000259" key="2">
    <source>
        <dbReference type="PROSITE" id="PS51782"/>
    </source>
</evidence>
<keyword evidence="1" id="KW-0472">Membrane</keyword>
<dbReference type="PROSITE" id="PS51782">
    <property type="entry name" value="LYSM"/>
    <property type="match status" value="1"/>
</dbReference>
<name>A0A5D4KJH9_9BACI</name>
<sequence length="108" mass="11978">MLITIWRNYSYVILLMGLAVAMSSIALIKLGAGEAYHEVTVKEGDSLWKIAQELSEDHDMSTQAIVEWVTHKNNLATDIIKPGESLIIPGENRVLFNNADYELASGTE</sequence>
<accession>A0A5D4KJH9</accession>
<dbReference type="InterPro" id="IPR018392">
    <property type="entry name" value="LysM"/>
</dbReference>
<dbReference type="Proteomes" id="UP000323317">
    <property type="component" value="Unassembled WGS sequence"/>
</dbReference>
<dbReference type="InterPro" id="IPR036779">
    <property type="entry name" value="LysM_dom_sf"/>
</dbReference>
<feature type="transmembrane region" description="Helical" evidence="1">
    <location>
        <begin position="12"/>
        <end position="32"/>
    </location>
</feature>
<dbReference type="EMBL" id="VTEH01000001">
    <property type="protein sequence ID" value="TYR77402.1"/>
    <property type="molecule type" value="Genomic_DNA"/>
</dbReference>
<evidence type="ECO:0000313" key="4">
    <source>
        <dbReference type="Proteomes" id="UP000323317"/>
    </source>
</evidence>
<evidence type="ECO:0000256" key="1">
    <source>
        <dbReference type="SAM" id="Phobius"/>
    </source>
</evidence>
<gene>
    <name evidence="3" type="ORF">FZC79_00845</name>
</gene>
<proteinExistence type="predicted"/>
<dbReference type="Gene3D" id="3.10.350.10">
    <property type="entry name" value="LysM domain"/>
    <property type="match status" value="1"/>
</dbReference>
<reference evidence="3 4" key="1">
    <citation type="submission" date="2019-08" db="EMBL/GenBank/DDBJ databases">
        <title>Bacillus genomes from the desert of Cuatro Cienegas, Coahuila.</title>
        <authorList>
            <person name="Olmedo-Alvarez G."/>
        </authorList>
    </citation>
    <scope>NUCLEOTIDE SEQUENCE [LARGE SCALE GENOMIC DNA]</scope>
    <source>
        <strain evidence="3 4">CH40_1T</strain>
    </source>
</reference>
<comment type="caution">
    <text evidence="3">The sequence shown here is derived from an EMBL/GenBank/DDBJ whole genome shotgun (WGS) entry which is preliminary data.</text>
</comment>
<dbReference type="CDD" id="cd00118">
    <property type="entry name" value="LysM"/>
    <property type="match status" value="1"/>
</dbReference>
<dbReference type="SMART" id="SM00257">
    <property type="entry name" value="LysM"/>
    <property type="match status" value="1"/>
</dbReference>
<dbReference type="SUPFAM" id="SSF54106">
    <property type="entry name" value="LysM domain"/>
    <property type="match status" value="1"/>
</dbReference>
<evidence type="ECO:0000313" key="3">
    <source>
        <dbReference type="EMBL" id="TYR77402.1"/>
    </source>
</evidence>
<dbReference type="RefSeq" id="WP_148945019.1">
    <property type="nucleotide sequence ID" value="NZ_JBNIKK010000007.1"/>
</dbReference>
<dbReference type="AlphaFoldDB" id="A0A5D4KJH9"/>
<keyword evidence="1" id="KW-1133">Transmembrane helix</keyword>